<proteinExistence type="predicted"/>
<feature type="non-terminal residue" evidence="1">
    <location>
        <position position="46"/>
    </location>
</feature>
<name>A0A382Q4P8_9ZZZZ</name>
<dbReference type="AlphaFoldDB" id="A0A382Q4P8"/>
<gene>
    <name evidence="1" type="ORF">METZ01_LOCUS332881</name>
</gene>
<evidence type="ECO:0000313" key="1">
    <source>
        <dbReference type="EMBL" id="SVC80027.1"/>
    </source>
</evidence>
<protein>
    <submittedName>
        <fullName evidence="1">Uncharacterized protein</fullName>
    </submittedName>
</protein>
<sequence length="46" mass="5246">MKVILNGLLDALRGGAWRSSARAMRCSVKSENERDLRLQLPPFLFE</sequence>
<dbReference type="EMBL" id="UINC01111656">
    <property type="protein sequence ID" value="SVC80027.1"/>
    <property type="molecule type" value="Genomic_DNA"/>
</dbReference>
<organism evidence="1">
    <name type="scientific">marine metagenome</name>
    <dbReference type="NCBI Taxonomy" id="408172"/>
    <lineage>
        <taxon>unclassified sequences</taxon>
        <taxon>metagenomes</taxon>
        <taxon>ecological metagenomes</taxon>
    </lineage>
</organism>
<accession>A0A382Q4P8</accession>
<reference evidence="1" key="1">
    <citation type="submission" date="2018-05" db="EMBL/GenBank/DDBJ databases">
        <authorList>
            <person name="Lanie J.A."/>
            <person name="Ng W.-L."/>
            <person name="Kazmierczak K.M."/>
            <person name="Andrzejewski T.M."/>
            <person name="Davidsen T.M."/>
            <person name="Wayne K.J."/>
            <person name="Tettelin H."/>
            <person name="Glass J.I."/>
            <person name="Rusch D."/>
            <person name="Podicherti R."/>
            <person name="Tsui H.-C.T."/>
            <person name="Winkler M.E."/>
        </authorList>
    </citation>
    <scope>NUCLEOTIDE SEQUENCE</scope>
</reference>